<protein>
    <submittedName>
        <fullName evidence="1">Uncharacterized protein</fullName>
    </submittedName>
</protein>
<feature type="non-terminal residue" evidence="1">
    <location>
        <position position="1"/>
    </location>
</feature>
<dbReference type="EMBL" id="CP144753">
    <property type="protein sequence ID" value="WVZ92345.1"/>
    <property type="molecule type" value="Genomic_DNA"/>
</dbReference>
<dbReference type="CDD" id="cd09272">
    <property type="entry name" value="RNase_HI_RT_Ty1"/>
    <property type="match status" value="1"/>
</dbReference>
<keyword evidence="2" id="KW-1185">Reference proteome</keyword>
<evidence type="ECO:0000313" key="1">
    <source>
        <dbReference type="EMBL" id="WVZ92345.1"/>
    </source>
</evidence>
<name>A0AAQ3ULC7_PASNO</name>
<accession>A0AAQ3ULC7</accession>
<evidence type="ECO:0000313" key="2">
    <source>
        <dbReference type="Proteomes" id="UP001341281"/>
    </source>
</evidence>
<proteinExistence type="predicted"/>
<dbReference type="AlphaFoldDB" id="A0AAQ3ULC7"/>
<dbReference type="Proteomes" id="UP001341281">
    <property type="component" value="Chromosome 09"/>
</dbReference>
<organism evidence="1 2">
    <name type="scientific">Paspalum notatum var. saurae</name>
    <dbReference type="NCBI Taxonomy" id="547442"/>
    <lineage>
        <taxon>Eukaryota</taxon>
        <taxon>Viridiplantae</taxon>
        <taxon>Streptophyta</taxon>
        <taxon>Embryophyta</taxon>
        <taxon>Tracheophyta</taxon>
        <taxon>Spermatophyta</taxon>
        <taxon>Magnoliopsida</taxon>
        <taxon>Liliopsida</taxon>
        <taxon>Poales</taxon>
        <taxon>Poaceae</taxon>
        <taxon>PACMAD clade</taxon>
        <taxon>Panicoideae</taxon>
        <taxon>Andropogonodae</taxon>
        <taxon>Paspaleae</taxon>
        <taxon>Paspalinae</taxon>
        <taxon>Paspalum</taxon>
    </lineage>
</organism>
<gene>
    <name evidence="1" type="ORF">U9M48_038419</name>
</gene>
<sequence>YIHFFLQIPPPPPEGLDRSCSRSPPCVRSPALRDSAASGPVLWVFLGIHRNHYRSAPGVAWGASSGKSIVCKMTIDQLWVVIATQINDLYKFPLQPDLDRDDGKYLAPYPDLNMRNPFTLQRASFQEFRASLNCRIDKEPQTCGGYDVEGAIIARPVAPNIVFTRGVVEWLQQKRVLRQCPKVGDMRPWPWPSPSPAPTEVGRIFRQDPPACNYHGHPTTMALWLAQLLGDLLGRDTEAVELRVDSKFALALAKNPVFHERSKHIRVRYHFIRDCLDEGSIKACYIKLRTSLRTCSPSPLEGSSSLSFAPGPGWYKFDNAQITKEDTKKALENHYVFDEEFSTAQFRQLWEVSNKMHNAEAKLFSGSELGLELWPLPTEKSMENILLYNPEEGEFSGEALHQGFKEIFRNRDKIK</sequence>
<reference evidence="1 2" key="1">
    <citation type="submission" date="2024-02" db="EMBL/GenBank/DDBJ databases">
        <title>High-quality chromosome-scale genome assembly of Pensacola bahiagrass (Paspalum notatum Flugge var. saurae).</title>
        <authorList>
            <person name="Vega J.M."/>
            <person name="Podio M."/>
            <person name="Orjuela J."/>
            <person name="Siena L.A."/>
            <person name="Pessino S.C."/>
            <person name="Combes M.C."/>
            <person name="Mariac C."/>
            <person name="Albertini E."/>
            <person name="Pupilli F."/>
            <person name="Ortiz J.P.A."/>
            <person name="Leblanc O."/>
        </authorList>
    </citation>
    <scope>NUCLEOTIDE SEQUENCE [LARGE SCALE GENOMIC DNA]</scope>
    <source>
        <strain evidence="1">R1</strain>
        <tissue evidence="1">Leaf</tissue>
    </source>
</reference>